<proteinExistence type="predicted"/>
<dbReference type="OrthoDB" id="2537480at2759"/>
<dbReference type="InterPro" id="IPR023346">
    <property type="entry name" value="Lysozyme-like_dom_sf"/>
</dbReference>
<feature type="compositionally biased region" description="Basic residues" evidence="1">
    <location>
        <begin position="73"/>
        <end position="85"/>
    </location>
</feature>
<keyword evidence="2" id="KW-0732">Signal</keyword>
<dbReference type="Proteomes" id="UP000076842">
    <property type="component" value="Unassembled WGS sequence"/>
</dbReference>
<dbReference type="Gene3D" id="1.10.530.10">
    <property type="match status" value="1"/>
</dbReference>
<dbReference type="InParanoid" id="A0A165FTY7"/>
<dbReference type="EMBL" id="KV423967">
    <property type="protein sequence ID" value="KZT57200.1"/>
    <property type="molecule type" value="Genomic_DNA"/>
</dbReference>
<reference evidence="4 5" key="1">
    <citation type="journal article" date="2016" name="Mol. Biol. Evol.">
        <title>Comparative Genomics of Early-Diverging Mushroom-Forming Fungi Provides Insights into the Origins of Lignocellulose Decay Capabilities.</title>
        <authorList>
            <person name="Nagy L.G."/>
            <person name="Riley R."/>
            <person name="Tritt A."/>
            <person name="Adam C."/>
            <person name="Daum C."/>
            <person name="Floudas D."/>
            <person name="Sun H."/>
            <person name="Yadav J.S."/>
            <person name="Pangilinan J."/>
            <person name="Larsson K.H."/>
            <person name="Matsuura K."/>
            <person name="Barry K."/>
            <person name="Labutti K."/>
            <person name="Kuo R."/>
            <person name="Ohm R.A."/>
            <person name="Bhattacharya S.S."/>
            <person name="Shirouzu T."/>
            <person name="Yoshinaga Y."/>
            <person name="Martin F.M."/>
            <person name="Grigoriev I.V."/>
            <person name="Hibbett D.S."/>
        </authorList>
    </citation>
    <scope>NUCLEOTIDE SEQUENCE [LARGE SCALE GENOMIC DNA]</scope>
    <source>
        <strain evidence="4 5">HHB12733</strain>
    </source>
</reference>
<protein>
    <submittedName>
        <fullName evidence="4">Glycoside hydrolase family 23 protein</fullName>
    </submittedName>
</protein>
<feature type="chain" id="PRO_5007857931" evidence="2">
    <location>
        <begin position="20"/>
        <end position="358"/>
    </location>
</feature>
<evidence type="ECO:0000313" key="5">
    <source>
        <dbReference type="Proteomes" id="UP000076842"/>
    </source>
</evidence>
<accession>A0A165FTY7</accession>
<dbReference type="SUPFAM" id="SSF53955">
    <property type="entry name" value="Lysozyme-like"/>
    <property type="match status" value="1"/>
</dbReference>
<name>A0A165FTY7_9BASI</name>
<evidence type="ECO:0000256" key="1">
    <source>
        <dbReference type="SAM" id="MobiDB-lite"/>
    </source>
</evidence>
<feature type="domain" description="Transglycosylase SLT" evidence="3">
    <location>
        <begin position="215"/>
        <end position="302"/>
    </location>
</feature>
<keyword evidence="5" id="KW-1185">Reference proteome</keyword>
<evidence type="ECO:0000259" key="3">
    <source>
        <dbReference type="Pfam" id="PF01464"/>
    </source>
</evidence>
<dbReference type="AlphaFoldDB" id="A0A165FTY7"/>
<feature type="signal peptide" evidence="2">
    <location>
        <begin position="1"/>
        <end position="19"/>
    </location>
</feature>
<dbReference type="InterPro" id="IPR008258">
    <property type="entry name" value="Transglycosylase_SLT_dom_1"/>
</dbReference>
<dbReference type="GO" id="GO:0016787">
    <property type="term" value="F:hydrolase activity"/>
    <property type="evidence" value="ECO:0007669"/>
    <property type="project" value="UniProtKB-KW"/>
</dbReference>
<feature type="region of interest" description="Disordered" evidence="1">
    <location>
        <begin position="45"/>
        <end position="161"/>
    </location>
</feature>
<evidence type="ECO:0000256" key="2">
    <source>
        <dbReference type="SAM" id="SignalP"/>
    </source>
</evidence>
<organism evidence="4 5">
    <name type="scientific">Calocera cornea HHB12733</name>
    <dbReference type="NCBI Taxonomy" id="1353952"/>
    <lineage>
        <taxon>Eukaryota</taxon>
        <taxon>Fungi</taxon>
        <taxon>Dikarya</taxon>
        <taxon>Basidiomycota</taxon>
        <taxon>Agaricomycotina</taxon>
        <taxon>Dacrymycetes</taxon>
        <taxon>Dacrymycetales</taxon>
        <taxon>Dacrymycetaceae</taxon>
        <taxon>Calocera</taxon>
    </lineage>
</organism>
<feature type="compositionally biased region" description="Low complexity" evidence="1">
    <location>
        <begin position="93"/>
        <end position="144"/>
    </location>
</feature>
<dbReference type="CDD" id="cd00254">
    <property type="entry name" value="LT-like"/>
    <property type="match status" value="1"/>
</dbReference>
<evidence type="ECO:0000313" key="4">
    <source>
        <dbReference type="EMBL" id="KZT57200.1"/>
    </source>
</evidence>
<sequence>MRPSPLPLLPLLLLGPASALPWPSLSSLTSHLLAPFAPSHLLSTTITPPSAPPPAAHHILHLSPLPPSASSGHRMKRRLRKRKGPRAQCTLQGPSGSTPHTGSKPTTGGSSGGASHTAGASNTTSPSPASTSTPSSPTINIPNTASCSGPDPSLQVTNSGGPNGLESWMNCGISSSGGWNPPFVGIDDVVTVDLDTAMSTVGTPFAACSAWTGVFQSVGDQYGIPPIILASIALQESSCDPSAIGAGGTAGLMQISQDKCTGAPGGNCLDPEFNIAAGARYLAETVEQTGGNFLLALGYYNGWYLGMTVDKVLAVGQTSCCGCMQNLDYLQQSLNGWFVGEDAYAIGLGSWQNLAVCQ</sequence>
<keyword evidence="4" id="KW-0378">Hydrolase</keyword>
<gene>
    <name evidence="4" type="ORF">CALCODRAFT_496514</name>
</gene>
<dbReference type="Pfam" id="PF01464">
    <property type="entry name" value="SLT"/>
    <property type="match status" value="1"/>
</dbReference>